<dbReference type="GO" id="GO:0072344">
    <property type="term" value="P:rescue of stalled ribosome"/>
    <property type="evidence" value="ECO:0007669"/>
    <property type="project" value="UniProtKB-UniRule"/>
</dbReference>
<gene>
    <name evidence="17" type="ORF">AV274_4163</name>
</gene>
<dbReference type="Proteomes" id="UP000078348">
    <property type="component" value="Unassembled WGS sequence"/>
</dbReference>
<keyword evidence="8 15" id="KW-0808">Transferase</keyword>
<dbReference type="SUPFAM" id="SSF57850">
    <property type="entry name" value="RING/U-box"/>
    <property type="match status" value="1"/>
</dbReference>
<dbReference type="PANTHER" id="PTHR12389:SF0">
    <property type="entry name" value="E3 UBIQUITIN-PROTEIN LIGASE LISTERIN"/>
    <property type="match status" value="1"/>
</dbReference>
<dbReference type="InterPro" id="IPR039795">
    <property type="entry name" value="LTN1/Rkr1"/>
</dbReference>
<evidence type="ECO:0000256" key="10">
    <source>
        <dbReference type="ARBA" id="ARBA00022737"/>
    </source>
</evidence>
<organism evidence="17 18">
    <name type="scientific">Blastocystis sp. subtype 1 (strain ATCC 50177 / NandII)</name>
    <dbReference type="NCBI Taxonomy" id="478820"/>
    <lineage>
        <taxon>Eukaryota</taxon>
        <taxon>Sar</taxon>
        <taxon>Stramenopiles</taxon>
        <taxon>Bigyra</taxon>
        <taxon>Opalozoa</taxon>
        <taxon>Opalinata</taxon>
        <taxon>Blastocystidae</taxon>
        <taxon>Blastocystis</taxon>
    </lineage>
</organism>
<dbReference type="GO" id="GO:1990116">
    <property type="term" value="P:ribosome-associated ubiquitin-dependent protein catabolic process"/>
    <property type="evidence" value="ECO:0007669"/>
    <property type="project" value="UniProtKB-UniRule"/>
</dbReference>
<dbReference type="SMART" id="SM00744">
    <property type="entry name" value="RINGv"/>
    <property type="match status" value="1"/>
</dbReference>
<reference evidence="17 18" key="1">
    <citation type="submission" date="2016-05" db="EMBL/GenBank/DDBJ databases">
        <title>Nuclear genome of Blastocystis sp. subtype 1 NandII.</title>
        <authorList>
            <person name="Gentekaki E."/>
            <person name="Curtis B."/>
            <person name="Stairs C."/>
            <person name="Eme L."/>
            <person name="Herman E."/>
            <person name="Klimes V."/>
            <person name="Arias M.C."/>
            <person name="Elias M."/>
            <person name="Hilliou F."/>
            <person name="Klute M."/>
            <person name="Malik S.-B."/>
            <person name="Pightling A."/>
            <person name="Rachubinski R."/>
            <person name="Salas D."/>
            <person name="Schlacht A."/>
            <person name="Suga H."/>
            <person name="Archibald J."/>
            <person name="Ball S.G."/>
            <person name="Clark G."/>
            <person name="Dacks J."/>
            <person name="Van Der Giezen M."/>
            <person name="Tsaousis A."/>
            <person name="Roger A."/>
        </authorList>
    </citation>
    <scope>NUCLEOTIDE SEQUENCE [LARGE SCALE GENOMIC DNA]</scope>
    <source>
        <strain evidence="18">ATCC 50177 / NandII</strain>
    </source>
</reference>
<keyword evidence="10" id="KW-0677">Repeat</keyword>
<dbReference type="InterPro" id="IPR039804">
    <property type="entry name" value="RING-CH-C4HC3_LTN1"/>
</dbReference>
<evidence type="ECO:0000256" key="2">
    <source>
        <dbReference type="ARBA" id="ARBA00004514"/>
    </source>
</evidence>
<keyword evidence="7" id="KW-0963">Cytoplasm</keyword>
<keyword evidence="9 15" id="KW-0479">Metal-binding</keyword>
<keyword evidence="18" id="KW-1185">Reference proteome</keyword>
<dbReference type="UniPathway" id="UPA00143"/>
<dbReference type="STRING" id="478820.A0A196SD94"/>
<evidence type="ECO:0000256" key="12">
    <source>
        <dbReference type="ARBA" id="ARBA00022786"/>
    </source>
</evidence>
<evidence type="ECO:0000256" key="14">
    <source>
        <dbReference type="PROSITE-ProRule" id="PRU00175"/>
    </source>
</evidence>
<evidence type="ECO:0000256" key="13">
    <source>
        <dbReference type="ARBA" id="ARBA00022833"/>
    </source>
</evidence>
<dbReference type="GO" id="GO:0016567">
    <property type="term" value="P:protein ubiquitination"/>
    <property type="evidence" value="ECO:0007669"/>
    <property type="project" value="UniProtKB-UniPathway"/>
</dbReference>
<keyword evidence="12 15" id="KW-0833">Ubl conjugation pathway</keyword>
<evidence type="ECO:0000256" key="4">
    <source>
        <dbReference type="ARBA" id="ARBA00007997"/>
    </source>
</evidence>
<comment type="caution">
    <text evidence="17">The sequence shown here is derived from an EMBL/GenBank/DDBJ whole genome shotgun (WGS) entry which is preliminary data.</text>
</comment>
<dbReference type="InterPro" id="IPR054476">
    <property type="entry name" value="Ltn1_N"/>
</dbReference>
<dbReference type="InterPro" id="IPR001841">
    <property type="entry name" value="Znf_RING"/>
</dbReference>
<evidence type="ECO:0000256" key="15">
    <source>
        <dbReference type="RuleBase" id="RU367090"/>
    </source>
</evidence>
<dbReference type="PANTHER" id="PTHR12389">
    <property type="entry name" value="ZINC FINGER PROTEIN 294"/>
    <property type="match status" value="1"/>
</dbReference>
<proteinExistence type="inferred from homology"/>
<comment type="catalytic activity">
    <reaction evidence="1 15">
        <text>S-ubiquitinyl-[E2 ubiquitin-conjugating enzyme]-L-cysteine + [acceptor protein]-L-lysine = [E2 ubiquitin-conjugating enzyme]-L-cysteine + N(6)-ubiquitinyl-[acceptor protein]-L-lysine.</text>
        <dbReference type="EC" id="2.3.2.27"/>
    </reaction>
</comment>
<comment type="pathway">
    <text evidence="3 15">Protein modification; protein ubiquitination.</text>
</comment>
<dbReference type="CDD" id="cd16491">
    <property type="entry name" value="RING-CH-C4HC3_LTN1"/>
    <property type="match status" value="1"/>
</dbReference>
<evidence type="ECO:0000313" key="17">
    <source>
        <dbReference type="EMBL" id="OAO14097.1"/>
    </source>
</evidence>
<evidence type="ECO:0000259" key="16">
    <source>
        <dbReference type="PROSITE" id="PS50089"/>
    </source>
</evidence>
<dbReference type="Gene3D" id="3.30.40.10">
    <property type="entry name" value="Zinc/RING finger domain, C3HC4 (zinc finger)"/>
    <property type="match status" value="1"/>
</dbReference>
<keyword evidence="11 14" id="KW-0863">Zinc-finger</keyword>
<dbReference type="GO" id="GO:0061630">
    <property type="term" value="F:ubiquitin protein ligase activity"/>
    <property type="evidence" value="ECO:0007669"/>
    <property type="project" value="UniProtKB-UniRule"/>
</dbReference>
<feature type="domain" description="RING-type" evidence="16">
    <location>
        <begin position="1459"/>
        <end position="1506"/>
    </location>
</feature>
<evidence type="ECO:0000256" key="11">
    <source>
        <dbReference type="ARBA" id="ARBA00022771"/>
    </source>
</evidence>
<evidence type="ECO:0000256" key="1">
    <source>
        <dbReference type="ARBA" id="ARBA00000900"/>
    </source>
</evidence>
<keyword evidence="13 15" id="KW-0862">Zinc</keyword>
<name>A0A196SD94_BLAHN</name>
<dbReference type="OrthoDB" id="6108at2759"/>
<comment type="similarity">
    <text evidence="4 15">Belongs to the LTN1 family.</text>
</comment>
<dbReference type="GO" id="GO:0008270">
    <property type="term" value="F:zinc ion binding"/>
    <property type="evidence" value="ECO:0007669"/>
    <property type="project" value="UniProtKB-KW"/>
</dbReference>
<evidence type="ECO:0000256" key="6">
    <source>
        <dbReference type="ARBA" id="ARBA00017157"/>
    </source>
</evidence>
<dbReference type="InterPro" id="IPR016024">
    <property type="entry name" value="ARM-type_fold"/>
</dbReference>
<evidence type="ECO:0000256" key="5">
    <source>
        <dbReference type="ARBA" id="ARBA00012483"/>
    </source>
</evidence>
<dbReference type="GO" id="GO:1990112">
    <property type="term" value="C:RQC complex"/>
    <property type="evidence" value="ECO:0007669"/>
    <property type="project" value="UniProtKB-UniRule"/>
</dbReference>
<evidence type="ECO:0000256" key="3">
    <source>
        <dbReference type="ARBA" id="ARBA00004906"/>
    </source>
</evidence>
<evidence type="ECO:0000256" key="7">
    <source>
        <dbReference type="ARBA" id="ARBA00022490"/>
    </source>
</evidence>
<dbReference type="GO" id="GO:0043023">
    <property type="term" value="F:ribosomal large subunit binding"/>
    <property type="evidence" value="ECO:0007669"/>
    <property type="project" value="TreeGrafter"/>
</dbReference>
<comment type="subcellular location">
    <subcellularLocation>
        <location evidence="2">Cytoplasm</location>
        <location evidence="2">Cytosol</location>
    </subcellularLocation>
</comment>
<dbReference type="SUPFAM" id="SSF48371">
    <property type="entry name" value="ARM repeat"/>
    <property type="match status" value="1"/>
</dbReference>
<evidence type="ECO:0000256" key="8">
    <source>
        <dbReference type="ARBA" id="ARBA00022679"/>
    </source>
</evidence>
<evidence type="ECO:0000256" key="9">
    <source>
        <dbReference type="ARBA" id="ARBA00022723"/>
    </source>
</evidence>
<dbReference type="Pfam" id="PF22958">
    <property type="entry name" value="Ltn1_1st"/>
    <property type="match status" value="1"/>
</dbReference>
<dbReference type="EC" id="2.3.2.27" evidence="5 15"/>
<sequence>MSSKGNRRAKGDKGPAKSSQSIAFVNSLSPMEGVDMSLLNGIDITLGPNSTTPRSNSECAVYFGRNELYRSQLKLLSKKSAVTRLRALRDMRGIVHSCGREDVSEMMPSLCYYYRESLYCQSFQVRLEVNKVLLEAGTILGSDVGHFVKFFIVPLHVFMCDANASVKQFCNEVFLKLIPENRRTSVQSKYYDEILDYAESLLHVDANVLDQHHEESESFEESIDRLHSISQMVFTFLLQLHLPLSPHALSLYRSALLAGRTEVIETGHSCTLTLCMEIARSISWRELFADAPQLEGKFKKACRQLLFESGPSKPEPTRNHLGSILSLWLSLSSKYPSVYEGIDVEQYISQLIAKMKKPTAASSVLCENFAFVLQVFGRCVLPASFPLARLCARVVASLAEDATTGSADSAGSAGDSSKVTAVLAAVLGVLLRSNDDDASAAEAVDSCAAFVPRLFRELRGNTAKSVSDVFLLLLRLRPALFVPTFQPRFLAALAVLQDPTTAPALAALAALKGQFPVEVRATVLEAVKTLLHTYNTEQVPDAMLLGKLMEQIACFLSETPEITSEVAALLKEEECCLVVRLTRHIVAKALEKNPMEPRSVSLFASLLTFLSLFKETPVFPDLSAALFAHLQARVQSTTQAETMPAMVTETEATAGDNRVAFLLALVGGSALAACLPGVEEAVHSAVHYETPAYLLEIAMKCLERGDEAVAKALLEKEWEDVSLVLRLLKEEKVRVCSSLAEAAKTALARVLHDRAFDEAEQEALTALARTADPLLQDGFTAFITATLQDTLCEADVATAALLIPVLPSLQSVTSLVESDAFWSAAVLQPRDYASLLRLVHQLELALPNPPHLTALGHLTCCVLATTEQTPVIASKIDAFAFTPAMIADCLAVYARIEPRSEKYELTLQANRLLLQAAHVSQFASFLDAALPHAFHHRYLKKVCCADKDAFSFRDATPVTTAFFAAFDAALQRLAAALEAEQDAELLPALSHVRLFLNKYVCFSQEERDLLVRVKQALCALAIALNDPSSASAFAARLRPRQQEVMEAVFAFVTDLLSCFALNEECSALFEGEIWTLASSCTRLMATMQDCAMRFYKNMNRIHAQNAFTIDEAVFNSLTLTLNSIITTILEAYCQDSSLHTHLLYRIFQSISTYQSLVATTLIDKWLAVFTSHDMKAVVKTTICILFVLQSKCDLRHVLQSLKKRSEVLGKEGYFQKSMLFLLIVSQAVLEVQQSEPLEADEAWEALLQEATALVAKLDAAHVFSRVLLQIAKDTPFTSQSLKSRPAAPLLSPRVLFLPRPLPQLPAYTLFALAVALPFRLQSFYINDLDALPHAQRLSFAAYFQLFVTPAVTKQPVPSINALLAKYEMEDAAASCDGTRVVLTIHTGVTELRICFFHSELYPLNATTTISDQLEFLKAKDVAKWQVALRQRLSRCSSFAVGVVEMAKMLTDKLNSVEPCPICYCVLHPTNHSLPDKHCTQCVGVFHSDCLNVWFRTSNGHICPLCRQPMD</sequence>
<accession>A0A196SD94</accession>
<dbReference type="GO" id="GO:0005829">
    <property type="term" value="C:cytosol"/>
    <property type="evidence" value="ECO:0007669"/>
    <property type="project" value="UniProtKB-SubCell"/>
</dbReference>
<dbReference type="InterPro" id="IPR013083">
    <property type="entry name" value="Znf_RING/FYVE/PHD"/>
</dbReference>
<protein>
    <recommendedName>
        <fullName evidence="6 15">E3 ubiquitin-protein ligase listerin</fullName>
        <ecNumber evidence="5 15">2.3.2.27</ecNumber>
    </recommendedName>
    <alternativeName>
        <fullName evidence="15">RING-type E3 ubiquitin transferase listerin</fullName>
    </alternativeName>
</protein>
<comment type="subunit">
    <text evidence="15">Component of the ribosome quality control complex (RQC).</text>
</comment>
<dbReference type="SMART" id="SM01197">
    <property type="entry name" value="FANCL_C"/>
    <property type="match status" value="1"/>
</dbReference>
<evidence type="ECO:0000313" key="18">
    <source>
        <dbReference type="Proteomes" id="UP000078348"/>
    </source>
</evidence>
<comment type="function">
    <text evidence="15">E3 ubiquitin-protein ligase. Component of the ribosome quality control complex (RQC), a ribosome-associated complex that mediates ubiquitination and extraction of incompletely synthesized nascent chains for proteasomal degradation.</text>
</comment>
<dbReference type="EMBL" id="LXWW01000288">
    <property type="protein sequence ID" value="OAO14097.1"/>
    <property type="molecule type" value="Genomic_DNA"/>
</dbReference>
<dbReference type="InterPro" id="IPR011016">
    <property type="entry name" value="Znf_RING-CH"/>
</dbReference>
<dbReference type="PROSITE" id="PS50089">
    <property type="entry name" value="ZF_RING_2"/>
    <property type="match status" value="1"/>
</dbReference>